<dbReference type="Proteomes" id="UP000603200">
    <property type="component" value="Unassembled WGS sequence"/>
</dbReference>
<comment type="caution">
    <text evidence="2">The sequence shown here is derived from an EMBL/GenBank/DDBJ whole genome shotgun (WGS) entry which is preliminary data.</text>
</comment>
<dbReference type="InterPro" id="IPR002182">
    <property type="entry name" value="NB-ARC"/>
</dbReference>
<feature type="domain" description="NB-ARC" evidence="1">
    <location>
        <begin position="104"/>
        <end position="245"/>
    </location>
</feature>
<evidence type="ECO:0000313" key="2">
    <source>
        <dbReference type="EMBL" id="GIE25999.1"/>
    </source>
</evidence>
<accession>A0ABQ4A551</accession>
<evidence type="ECO:0000313" key="3">
    <source>
        <dbReference type="Proteomes" id="UP000603200"/>
    </source>
</evidence>
<keyword evidence="3" id="KW-1185">Reference proteome</keyword>
<proteinExistence type="predicted"/>
<dbReference type="InterPro" id="IPR019734">
    <property type="entry name" value="TPR_rpt"/>
</dbReference>
<organism evidence="2 3">
    <name type="scientific">Winogradskya humida</name>
    <dbReference type="NCBI Taxonomy" id="113566"/>
    <lineage>
        <taxon>Bacteria</taxon>
        <taxon>Bacillati</taxon>
        <taxon>Actinomycetota</taxon>
        <taxon>Actinomycetes</taxon>
        <taxon>Micromonosporales</taxon>
        <taxon>Micromonosporaceae</taxon>
        <taxon>Winogradskya</taxon>
    </lineage>
</organism>
<name>A0ABQ4A551_9ACTN</name>
<protein>
    <recommendedName>
        <fullName evidence="1">NB-ARC domain-containing protein</fullName>
    </recommendedName>
</protein>
<dbReference type="InterPro" id="IPR027417">
    <property type="entry name" value="P-loop_NTPase"/>
</dbReference>
<reference evidence="2 3" key="1">
    <citation type="submission" date="2021-01" db="EMBL/GenBank/DDBJ databases">
        <title>Whole genome shotgun sequence of Actinoplanes humidus NBRC 14915.</title>
        <authorList>
            <person name="Komaki H."/>
            <person name="Tamura T."/>
        </authorList>
    </citation>
    <scope>NUCLEOTIDE SEQUENCE [LARGE SCALE GENOMIC DNA]</scope>
    <source>
        <strain evidence="2 3">NBRC 14915</strain>
    </source>
</reference>
<gene>
    <name evidence="2" type="ORF">Ahu01nite_091010</name>
</gene>
<dbReference type="EMBL" id="BOMN01000131">
    <property type="protein sequence ID" value="GIE25999.1"/>
    <property type="molecule type" value="Genomic_DNA"/>
</dbReference>
<sequence length="706" mass="75993">MSWEIVAQEAAKSVMAGAGGVIVSGAGGVMRALLRRLGALPEDPEALRRAILRAGERDPRFAAEVTAELAAVTGASTQLSVLPPATFFDRDDVRGVLSRPGTHLVAGLHGAGKTALVLKVCQDVADEFPGGAAYVDLDEFRTGEALRVAEVQAAVLRQLGVPVDTDVAAEVAGQYLRALVHRRFVLVLDNAAGVAELRLLAQPWPSSLVLVTTRRLTDDLWSWAQSPPVQLHGLDERGAYEMLEDRCTGAAASEPAAAGDLLALCDRLPFAILQAGALLARRRGAPGAVAAVRDELAGSGDPGELISRCLSRTVAALTGAARDDLIGLATQPVEELSHDAVTAALGHRADELIDAGLVVTDGGRIRLPRLIRTFARGLDAAEDPDAVFGRLLAFYRDNAVAADLAGGERLRRYPIPPRLTWSRTQTPIDWLETEAPAIAAVVPRAHHHGRYVEIVQLCGALEPLLTHRGHHWLLHGVNEWGIRAAQALGDRVVEARIHAMQARILTQLHQLDRAAVALAEADRLLDGGVDDALMQSSVLEFRGSLATAAKDYPAAVDAYRRCLVIDEQHQLVRAAGLHHRMLANALVLLGRPQEALEVLARAKELTTDIRNDARVRMVAARSFVALNNLPAAAAELAHARQLATAAGARRYEVEFADLEAEVAWRRGDVEGARTRWGWIAQGYYDSGDRRFDEYLAKLSLLPPPPR</sequence>
<dbReference type="SUPFAM" id="SSF52540">
    <property type="entry name" value="P-loop containing nucleoside triphosphate hydrolases"/>
    <property type="match status" value="1"/>
</dbReference>
<dbReference type="Gene3D" id="3.40.50.300">
    <property type="entry name" value="P-loop containing nucleotide triphosphate hydrolases"/>
    <property type="match status" value="1"/>
</dbReference>
<evidence type="ECO:0000259" key="1">
    <source>
        <dbReference type="Pfam" id="PF00931"/>
    </source>
</evidence>
<dbReference type="SUPFAM" id="SSF48452">
    <property type="entry name" value="TPR-like"/>
    <property type="match status" value="1"/>
</dbReference>
<dbReference type="InterPro" id="IPR011990">
    <property type="entry name" value="TPR-like_helical_dom_sf"/>
</dbReference>
<dbReference type="Pfam" id="PF00931">
    <property type="entry name" value="NB-ARC"/>
    <property type="match status" value="1"/>
</dbReference>
<dbReference type="RefSeq" id="WP_203842917.1">
    <property type="nucleotide sequence ID" value="NZ_BAAATV010000029.1"/>
</dbReference>
<dbReference type="SMART" id="SM00028">
    <property type="entry name" value="TPR"/>
    <property type="match status" value="2"/>
</dbReference>
<dbReference type="Gene3D" id="1.25.40.10">
    <property type="entry name" value="Tetratricopeptide repeat domain"/>
    <property type="match status" value="1"/>
</dbReference>